<keyword evidence="11" id="KW-0472">Membrane</keyword>
<feature type="compositionally biased region" description="Acidic residues" evidence="10">
    <location>
        <begin position="467"/>
        <end position="479"/>
    </location>
</feature>
<feature type="transmembrane region" description="Helical" evidence="11">
    <location>
        <begin position="501"/>
        <end position="519"/>
    </location>
</feature>
<keyword evidence="3" id="KW-0858">Xylan degradation</keyword>
<keyword evidence="7 9" id="KW-0326">Glycosidase</keyword>
<sequence length="526" mass="55904">MRRFNKTVFAAGVTLGLLAGGTAAVANADDSAPEHTAPDSLRGVAPEGLKIGGAAAGGGHHGAADYPDPFHFDEEYRELIATEFSSLTPENQLKWDHLRPAPGEYDFADADAIVEFAEQNDQVVRGHTLFWHSQNPEWVENGDFTPEELREILHDHITTVVERYAGRIDQWEVANEIFHEDGTLRMEDNIWLRELGTDIIADAFHWAHEADPDALLFFNDYNVEGINAKTDGYYALITDLLEQGVPVHGFGLQSHLGTMYGYDPSLPDNLARFGDLGLKTAITELDVRMDLTGGEPTPEMIEEQNEFFAFVLESCLAEASCDSFTLWGASDKYSWVPVTFEGEGSATPWTDDLERKPAYYAMYDILLAASGNDSVDDADGAADGGAADADAQGDATGDADASDADVNAGADTDATADADVNAGTDTDASADADGADGAANGADDSAAPQPDDTEPVEDTPQAPVDETPVDEAPADAAADDDQKTDTSGTDLAATGGSATPLVFGAAGLLMALGLTFLIARRVQTQS</sequence>
<accession>A0ABS4ZH54</accession>
<evidence type="ECO:0000256" key="6">
    <source>
        <dbReference type="ARBA" id="ARBA00023277"/>
    </source>
</evidence>
<evidence type="ECO:0000256" key="5">
    <source>
        <dbReference type="ARBA" id="ARBA00022801"/>
    </source>
</evidence>
<feature type="region of interest" description="Disordered" evidence="10">
    <location>
        <begin position="29"/>
        <end position="62"/>
    </location>
</feature>
<feature type="compositionally biased region" description="Gly residues" evidence="10">
    <location>
        <begin position="50"/>
        <end position="61"/>
    </location>
</feature>
<feature type="compositionally biased region" description="Low complexity" evidence="10">
    <location>
        <begin position="435"/>
        <end position="447"/>
    </location>
</feature>
<evidence type="ECO:0000256" key="3">
    <source>
        <dbReference type="ARBA" id="ARBA00022651"/>
    </source>
</evidence>
<dbReference type="Proteomes" id="UP001519362">
    <property type="component" value="Unassembled WGS sequence"/>
</dbReference>
<dbReference type="InterPro" id="IPR017853">
    <property type="entry name" value="GH"/>
</dbReference>
<keyword evidence="15" id="KW-1185">Reference proteome</keyword>
<comment type="similarity">
    <text evidence="2 9">Belongs to the glycosyl hydrolase 10 (cellulase F) family.</text>
</comment>
<dbReference type="EMBL" id="JAGIOL010000001">
    <property type="protein sequence ID" value="MBP2436614.1"/>
    <property type="molecule type" value="Genomic_DNA"/>
</dbReference>
<dbReference type="PRINTS" id="PR00134">
    <property type="entry name" value="GLHYDRLASE10"/>
</dbReference>
<proteinExistence type="inferred from homology"/>
<evidence type="ECO:0000256" key="7">
    <source>
        <dbReference type="ARBA" id="ARBA00023295"/>
    </source>
</evidence>
<evidence type="ECO:0000256" key="1">
    <source>
        <dbReference type="ARBA" id="ARBA00000681"/>
    </source>
</evidence>
<evidence type="ECO:0000256" key="2">
    <source>
        <dbReference type="ARBA" id="ARBA00007495"/>
    </source>
</evidence>
<dbReference type="EC" id="3.2.1.8" evidence="9"/>
<keyword evidence="6 9" id="KW-0119">Carbohydrate metabolism</keyword>
<dbReference type="Pfam" id="PF00331">
    <property type="entry name" value="Glyco_hydro_10"/>
    <property type="match status" value="1"/>
</dbReference>
<keyword evidence="8 9" id="KW-0624">Polysaccharide degradation</keyword>
<evidence type="ECO:0000313" key="14">
    <source>
        <dbReference type="EMBL" id="MBP2436614.1"/>
    </source>
</evidence>
<feature type="signal peptide" evidence="12">
    <location>
        <begin position="1"/>
        <end position="28"/>
    </location>
</feature>
<dbReference type="PANTHER" id="PTHR31490:SF88">
    <property type="entry name" value="BETA-XYLANASE"/>
    <property type="match status" value="1"/>
</dbReference>
<keyword evidence="11" id="KW-0812">Transmembrane</keyword>
<evidence type="ECO:0000256" key="10">
    <source>
        <dbReference type="SAM" id="MobiDB-lite"/>
    </source>
</evidence>
<reference evidence="14 15" key="1">
    <citation type="submission" date="2021-03" db="EMBL/GenBank/DDBJ databases">
        <title>Sequencing the genomes of 1000 actinobacteria strains.</title>
        <authorList>
            <person name="Klenk H.-P."/>
        </authorList>
    </citation>
    <scope>NUCLEOTIDE SEQUENCE [LARGE SCALE GENOMIC DNA]</scope>
    <source>
        <strain evidence="14 15">DSM 24221</strain>
    </source>
</reference>
<evidence type="ECO:0000256" key="9">
    <source>
        <dbReference type="RuleBase" id="RU361174"/>
    </source>
</evidence>
<keyword evidence="5 9" id="KW-0378">Hydrolase</keyword>
<organism evidence="14 15">
    <name type="scientific">Microbacterium amylolyticum</name>
    <dbReference type="NCBI Taxonomy" id="936337"/>
    <lineage>
        <taxon>Bacteria</taxon>
        <taxon>Bacillati</taxon>
        <taxon>Actinomycetota</taxon>
        <taxon>Actinomycetes</taxon>
        <taxon>Micrococcales</taxon>
        <taxon>Microbacteriaceae</taxon>
        <taxon>Microbacterium</taxon>
    </lineage>
</organism>
<evidence type="ECO:0000256" key="8">
    <source>
        <dbReference type="ARBA" id="ARBA00023326"/>
    </source>
</evidence>
<dbReference type="PROSITE" id="PS51760">
    <property type="entry name" value="GH10_2"/>
    <property type="match status" value="1"/>
</dbReference>
<name>A0ABS4ZH54_9MICO</name>
<dbReference type="Gene3D" id="3.20.20.80">
    <property type="entry name" value="Glycosidases"/>
    <property type="match status" value="1"/>
</dbReference>
<dbReference type="SUPFAM" id="SSF51445">
    <property type="entry name" value="(Trans)glycosidases"/>
    <property type="match status" value="1"/>
</dbReference>
<feature type="region of interest" description="Disordered" evidence="10">
    <location>
        <begin position="379"/>
        <end position="497"/>
    </location>
</feature>
<protein>
    <recommendedName>
        <fullName evidence="9">Beta-xylanase</fullName>
        <ecNumber evidence="9">3.2.1.8</ecNumber>
    </recommendedName>
</protein>
<comment type="catalytic activity">
    <reaction evidence="1 9">
        <text>Endohydrolysis of (1-&gt;4)-beta-D-xylosidic linkages in xylans.</text>
        <dbReference type="EC" id="3.2.1.8"/>
    </reaction>
</comment>
<keyword evidence="11" id="KW-1133">Transmembrane helix</keyword>
<evidence type="ECO:0000313" key="15">
    <source>
        <dbReference type="Proteomes" id="UP001519362"/>
    </source>
</evidence>
<feature type="domain" description="GH10" evidence="13">
    <location>
        <begin position="63"/>
        <end position="365"/>
    </location>
</feature>
<dbReference type="InterPro" id="IPR001000">
    <property type="entry name" value="GH10_dom"/>
</dbReference>
<dbReference type="GO" id="GO:0031176">
    <property type="term" value="F:endo-1,4-beta-xylanase activity"/>
    <property type="evidence" value="ECO:0007669"/>
    <property type="project" value="UniProtKB-EC"/>
</dbReference>
<feature type="chain" id="PRO_5046346878" description="Beta-xylanase" evidence="12">
    <location>
        <begin position="29"/>
        <end position="526"/>
    </location>
</feature>
<dbReference type="RefSeq" id="WP_241244940.1">
    <property type="nucleotide sequence ID" value="NZ_CP049253.1"/>
</dbReference>
<dbReference type="InterPro" id="IPR044846">
    <property type="entry name" value="GH10"/>
</dbReference>
<feature type="compositionally biased region" description="Low complexity" evidence="10">
    <location>
        <begin position="384"/>
        <end position="427"/>
    </location>
</feature>
<keyword evidence="4 12" id="KW-0732">Signal</keyword>
<dbReference type="PANTHER" id="PTHR31490">
    <property type="entry name" value="GLYCOSYL HYDROLASE"/>
    <property type="match status" value="1"/>
</dbReference>
<gene>
    <name evidence="14" type="ORF">JOF34_001200</name>
</gene>
<dbReference type="SMART" id="SM00633">
    <property type="entry name" value="Glyco_10"/>
    <property type="match status" value="1"/>
</dbReference>
<evidence type="ECO:0000256" key="11">
    <source>
        <dbReference type="SAM" id="Phobius"/>
    </source>
</evidence>
<evidence type="ECO:0000256" key="4">
    <source>
        <dbReference type="ARBA" id="ARBA00022729"/>
    </source>
</evidence>
<evidence type="ECO:0000259" key="13">
    <source>
        <dbReference type="PROSITE" id="PS51760"/>
    </source>
</evidence>
<evidence type="ECO:0000256" key="12">
    <source>
        <dbReference type="SAM" id="SignalP"/>
    </source>
</evidence>
<comment type="caution">
    <text evidence="14">The sequence shown here is derived from an EMBL/GenBank/DDBJ whole genome shotgun (WGS) entry which is preliminary data.</text>
</comment>